<evidence type="ECO:0000313" key="10">
    <source>
        <dbReference type="Proteomes" id="UP001602013"/>
    </source>
</evidence>
<dbReference type="PANTHER" id="PTHR22926">
    <property type="entry name" value="PHOSPHO-N-ACETYLMURAMOYL-PENTAPEPTIDE-TRANSFERASE"/>
    <property type="match status" value="1"/>
</dbReference>
<evidence type="ECO:0000256" key="7">
    <source>
        <dbReference type="SAM" id="MobiDB-lite"/>
    </source>
</evidence>
<comment type="caution">
    <text evidence="9">The sequence shown here is derived from an EMBL/GenBank/DDBJ whole genome shotgun (WGS) entry which is preliminary data.</text>
</comment>
<keyword evidence="3" id="KW-0808">Transferase</keyword>
<sequence length="354" mass="36236">MNGVTVAGTGAVAFLLAGGGTHALGRLALRWGITDRPEGYRTRVRPVPRLGGIAIMLGTVVPALGLLGFSDPRTAVVVIGGIAIALLGLVDDISPLPKATRLAVECVTATGVALGGVEASITGTWLDVPITVVWIVVVTNSFARLDNVDGVLGAVALAGATPLAVTAFARGEYGAGLLLVTLAASCFGFLPHNWAPAKVFMGDAGSLFIGFTTACLATLLITGDGTGAATAGLLLPAFVAVVDTGVVTLSRLRTGRPVFRRKADHLSHRLRRLGFGPRLTALLLASVAGASGMLGMGTAVRWISPIVTVPAAVVAALVLVTLSQRVPVYAPPRKRPGAIAERRPSATSRTSRPR</sequence>
<evidence type="ECO:0000256" key="2">
    <source>
        <dbReference type="ARBA" id="ARBA00022475"/>
    </source>
</evidence>
<keyword evidence="10" id="KW-1185">Reference proteome</keyword>
<feature type="transmembrane region" description="Helical" evidence="8">
    <location>
        <begin position="302"/>
        <end position="323"/>
    </location>
</feature>
<reference evidence="9 10" key="1">
    <citation type="submission" date="2024-10" db="EMBL/GenBank/DDBJ databases">
        <title>The Natural Products Discovery Center: Release of the First 8490 Sequenced Strains for Exploring Actinobacteria Biosynthetic Diversity.</title>
        <authorList>
            <person name="Kalkreuter E."/>
            <person name="Kautsar S.A."/>
            <person name="Yang D."/>
            <person name="Bader C.D."/>
            <person name="Teijaro C.N."/>
            <person name="Fluegel L."/>
            <person name="Davis C.M."/>
            <person name="Simpson J.R."/>
            <person name="Lauterbach L."/>
            <person name="Steele A.D."/>
            <person name="Gui C."/>
            <person name="Meng S."/>
            <person name="Li G."/>
            <person name="Viehrig K."/>
            <person name="Ye F."/>
            <person name="Su P."/>
            <person name="Kiefer A.F."/>
            <person name="Nichols A."/>
            <person name="Cepeda A.J."/>
            <person name="Yan W."/>
            <person name="Fan B."/>
            <person name="Jiang Y."/>
            <person name="Adhikari A."/>
            <person name="Zheng C.-J."/>
            <person name="Schuster L."/>
            <person name="Cowan T.M."/>
            <person name="Smanski M.J."/>
            <person name="Chevrette M.G."/>
            <person name="De Carvalho L.P.S."/>
            <person name="Shen B."/>
        </authorList>
    </citation>
    <scope>NUCLEOTIDE SEQUENCE [LARGE SCALE GENOMIC DNA]</scope>
    <source>
        <strain evidence="9 10">NPDC002173</strain>
    </source>
</reference>
<dbReference type="Proteomes" id="UP001602013">
    <property type="component" value="Unassembled WGS sequence"/>
</dbReference>
<evidence type="ECO:0000256" key="5">
    <source>
        <dbReference type="ARBA" id="ARBA00022989"/>
    </source>
</evidence>
<proteinExistence type="predicted"/>
<dbReference type="CDD" id="cd06853">
    <property type="entry name" value="GT_WecA_like"/>
    <property type="match status" value="1"/>
</dbReference>
<feature type="region of interest" description="Disordered" evidence="7">
    <location>
        <begin position="333"/>
        <end position="354"/>
    </location>
</feature>
<feature type="transmembrane region" description="Helical" evidence="8">
    <location>
        <begin position="125"/>
        <end position="143"/>
    </location>
</feature>
<feature type="transmembrane region" description="Helical" evidence="8">
    <location>
        <begin position="175"/>
        <end position="192"/>
    </location>
</feature>
<feature type="transmembrane region" description="Helical" evidence="8">
    <location>
        <begin position="273"/>
        <end position="296"/>
    </location>
</feature>
<accession>A0ABW6SWC8</accession>
<evidence type="ECO:0000256" key="6">
    <source>
        <dbReference type="ARBA" id="ARBA00023136"/>
    </source>
</evidence>
<gene>
    <name evidence="9" type="ORF">ACFYXI_27330</name>
</gene>
<feature type="transmembrane region" description="Helical" evidence="8">
    <location>
        <begin position="150"/>
        <end position="169"/>
    </location>
</feature>
<keyword evidence="4 8" id="KW-0812">Transmembrane</keyword>
<evidence type="ECO:0000256" key="8">
    <source>
        <dbReference type="SAM" id="Phobius"/>
    </source>
</evidence>
<keyword evidence="2" id="KW-1003">Cell membrane</keyword>
<feature type="transmembrane region" description="Helical" evidence="8">
    <location>
        <begin position="50"/>
        <end position="68"/>
    </location>
</feature>
<evidence type="ECO:0000256" key="4">
    <source>
        <dbReference type="ARBA" id="ARBA00022692"/>
    </source>
</evidence>
<evidence type="ECO:0000256" key="3">
    <source>
        <dbReference type="ARBA" id="ARBA00022679"/>
    </source>
</evidence>
<dbReference type="RefSeq" id="WP_387415276.1">
    <property type="nucleotide sequence ID" value="NZ_JBIASD010000020.1"/>
</dbReference>
<organism evidence="9 10">
    <name type="scientific">Microtetraspora malaysiensis</name>
    <dbReference type="NCBI Taxonomy" id="161358"/>
    <lineage>
        <taxon>Bacteria</taxon>
        <taxon>Bacillati</taxon>
        <taxon>Actinomycetota</taxon>
        <taxon>Actinomycetes</taxon>
        <taxon>Streptosporangiales</taxon>
        <taxon>Streptosporangiaceae</taxon>
        <taxon>Microtetraspora</taxon>
    </lineage>
</organism>
<name>A0ABW6SWC8_9ACTN</name>
<dbReference type="Pfam" id="PF00953">
    <property type="entry name" value="Glycos_transf_4"/>
    <property type="match status" value="1"/>
</dbReference>
<keyword evidence="6 8" id="KW-0472">Membrane</keyword>
<keyword evidence="5 8" id="KW-1133">Transmembrane helix</keyword>
<feature type="compositionally biased region" description="Low complexity" evidence="7">
    <location>
        <begin position="345"/>
        <end position="354"/>
    </location>
</feature>
<feature type="transmembrane region" description="Helical" evidence="8">
    <location>
        <begin position="204"/>
        <end position="222"/>
    </location>
</feature>
<dbReference type="EMBL" id="JBIASD010000020">
    <property type="protein sequence ID" value="MFF3669307.1"/>
    <property type="molecule type" value="Genomic_DNA"/>
</dbReference>
<evidence type="ECO:0000256" key="1">
    <source>
        <dbReference type="ARBA" id="ARBA00004651"/>
    </source>
</evidence>
<dbReference type="PANTHER" id="PTHR22926:SF3">
    <property type="entry name" value="UNDECAPRENYL-PHOSPHATE ALPHA-N-ACETYLGLUCOSAMINYL 1-PHOSPHATE TRANSFERASE"/>
    <property type="match status" value="1"/>
</dbReference>
<evidence type="ECO:0000313" key="9">
    <source>
        <dbReference type="EMBL" id="MFF3669307.1"/>
    </source>
</evidence>
<protein>
    <submittedName>
        <fullName evidence="9">Glycosyltransferase family 4 protein</fullName>
    </submittedName>
</protein>
<feature type="transmembrane region" description="Helical" evidence="8">
    <location>
        <begin position="228"/>
        <end position="252"/>
    </location>
</feature>
<feature type="transmembrane region" description="Helical" evidence="8">
    <location>
        <begin position="6"/>
        <end position="29"/>
    </location>
</feature>
<comment type="subcellular location">
    <subcellularLocation>
        <location evidence="1">Cell membrane</location>
        <topology evidence="1">Multi-pass membrane protein</topology>
    </subcellularLocation>
</comment>
<dbReference type="InterPro" id="IPR000715">
    <property type="entry name" value="Glycosyl_transferase_4"/>
</dbReference>